<dbReference type="InterPro" id="IPR027417">
    <property type="entry name" value="P-loop_NTPase"/>
</dbReference>
<evidence type="ECO:0000259" key="1">
    <source>
        <dbReference type="Pfam" id="PF13614"/>
    </source>
</evidence>
<feature type="domain" description="AAA" evidence="1">
    <location>
        <begin position="6"/>
        <end position="180"/>
    </location>
</feature>
<dbReference type="InterPro" id="IPR025669">
    <property type="entry name" value="AAA_dom"/>
</dbReference>
<dbReference type="EMBL" id="FOFO01000019">
    <property type="protein sequence ID" value="SEQ17389.1"/>
    <property type="molecule type" value="Genomic_DNA"/>
</dbReference>
<dbReference type="PANTHER" id="PTHR13696">
    <property type="entry name" value="P-LOOP CONTAINING NUCLEOSIDE TRIPHOSPHATE HYDROLASE"/>
    <property type="match status" value="1"/>
</dbReference>
<sequence>MTVTWAVANQKGGVGKTTTTVSLGGLLAARGYETLLVDLDPHGSLTAYFGGDPESATGGVYSLFHRVAQGKPIQASDAVRATRFDHLYVLPASTAQATLDRQLGTREGMGLVLKRSIQGLEDSFDFVLLDCPPMLGVLMVNALAACSTLLIPVQTEYLAIRGLDRMLQTLRMIQRSRRDPLNHVVVPTLFDCRTRASTQALWELRDNYSDCLWKGVITVDTKFREAAMAGMPLPIMIPDAKGTEAYGRLLDSLLGQDLYRHRVAS</sequence>
<dbReference type="AlphaFoldDB" id="A0A1H9DV61"/>
<dbReference type="InterPro" id="IPR050678">
    <property type="entry name" value="DNA_Partitioning_ATPase"/>
</dbReference>
<dbReference type="Pfam" id="PF13614">
    <property type="entry name" value="AAA_31"/>
    <property type="match status" value="1"/>
</dbReference>
<proteinExistence type="predicted"/>
<dbReference type="RefSeq" id="WP_090207533.1">
    <property type="nucleotide sequence ID" value="NZ_FOFO01000019.1"/>
</dbReference>
<reference evidence="2 3" key="1">
    <citation type="submission" date="2016-10" db="EMBL/GenBank/DDBJ databases">
        <authorList>
            <person name="de Groot N.N."/>
        </authorList>
    </citation>
    <scope>NUCLEOTIDE SEQUENCE [LARGE SCALE GENOMIC DNA]</scope>
    <source>
        <strain evidence="2 3">B7-7</strain>
    </source>
</reference>
<evidence type="ECO:0000313" key="3">
    <source>
        <dbReference type="Proteomes" id="UP000199496"/>
    </source>
</evidence>
<dbReference type="CDD" id="cd02042">
    <property type="entry name" value="ParAB_family"/>
    <property type="match status" value="1"/>
</dbReference>
<dbReference type="Gene3D" id="3.40.50.300">
    <property type="entry name" value="P-loop containing nucleotide triphosphate hydrolases"/>
    <property type="match status" value="1"/>
</dbReference>
<dbReference type="PANTHER" id="PTHR13696:SF69">
    <property type="entry name" value="PLASMID PARTITIONING PROTEIN-RELATED"/>
    <property type="match status" value="1"/>
</dbReference>
<dbReference type="Proteomes" id="UP000199496">
    <property type="component" value="Unassembled WGS sequence"/>
</dbReference>
<gene>
    <name evidence="2" type="ORF">SAMN05421693_11918</name>
</gene>
<dbReference type="STRING" id="867345.SAMN05421693_11918"/>
<protein>
    <submittedName>
        <fullName evidence="2">Chromosome partitioning protein</fullName>
    </submittedName>
</protein>
<organism evidence="2 3">
    <name type="scientific">Ectothiorhodospira magna</name>
    <dbReference type="NCBI Taxonomy" id="867345"/>
    <lineage>
        <taxon>Bacteria</taxon>
        <taxon>Pseudomonadati</taxon>
        <taxon>Pseudomonadota</taxon>
        <taxon>Gammaproteobacteria</taxon>
        <taxon>Chromatiales</taxon>
        <taxon>Ectothiorhodospiraceae</taxon>
        <taxon>Ectothiorhodospira</taxon>
    </lineage>
</organism>
<evidence type="ECO:0000313" key="2">
    <source>
        <dbReference type="EMBL" id="SEQ17389.1"/>
    </source>
</evidence>
<name>A0A1H9DV61_9GAMM</name>
<dbReference type="SUPFAM" id="SSF52540">
    <property type="entry name" value="P-loop containing nucleoside triphosphate hydrolases"/>
    <property type="match status" value="1"/>
</dbReference>
<accession>A0A1H9DV61</accession>
<dbReference type="OrthoDB" id="9815116at2"/>
<keyword evidence="3" id="KW-1185">Reference proteome</keyword>